<dbReference type="EMBL" id="CP029619">
    <property type="protein sequence ID" value="AWN81633.1"/>
    <property type="molecule type" value="Genomic_DNA"/>
</dbReference>
<dbReference type="Proteomes" id="UP000245872">
    <property type="component" value="Chromosome"/>
</dbReference>
<protein>
    <submittedName>
        <fullName evidence="1">Uncharacterized protein</fullName>
    </submittedName>
</protein>
<dbReference type="AlphaFoldDB" id="A0A2Z3L7L6"/>
<reference evidence="1 2" key="1">
    <citation type="submission" date="2018-05" db="EMBL/GenBank/DDBJ databases">
        <title>Candidatus Cardinium hertigii Genome Assembly.</title>
        <authorList>
            <person name="Showmaker K.C."/>
            <person name="Walden K.O."/>
            <person name="Fields C.J."/>
            <person name="Lambert K.N."/>
            <person name="Hudson M.E."/>
        </authorList>
    </citation>
    <scope>NUCLEOTIDE SEQUENCE [LARGE SCALE GENOMIC DNA]</scope>
    <source>
        <strain evidence="2">cHgTN10</strain>
    </source>
</reference>
<evidence type="ECO:0000313" key="1">
    <source>
        <dbReference type="EMBL" id="AWN81633.1"/>
    </source>
</evidence>
<name>A0A2Z3L7L6_9BACT</name>
<organism evidence="1 2">
    <name type="scientific">Candidatus Cardinium hertigii</name>
    <dbReference type="NCBI Taxonomy" id="247481"/>
    <lineage>
        <taxon>Bacteria</taxon>
        <taxon>Pseudomonadati</taxon>
        <taxon>Bacteroidota</taxon>
        <taxon>Cytophagia</taxon>
        <taxon>Cytophagales</taxon>
        <taxon>Amoebophilaceae</taxon>
        <taxon>Candidatus Cardinium</taxon>
    </lineage>
</organism>
<dbReference type="KEGG" id="cher:DK880_00304"/>
<dbReference type="RefSeq" id="WP_109997075.1">
    <property type="nucleotide sequence ID" value="NZ_CP029619.1"/>
</dbReference>
<proteinExistence type="predicted"/>
<evidence type="ECO:0000313" key="2">
    <source>
        <dbReference type="Proteomes" id="UP000245872"/>
    </source>
</evidence>
<gene>
    <name evidence="1" type="ORF">DK880_00304</name>
</gene>
<sequence length="154" mass="17372">MQCYILLKYSVSPRSPITLQLQPTQLRYKKENRLKRMGAPDCIFFPALALVLRTENKNISLSTIQAIYDVEDASTTQPVVPALSPQKVNLRKEKLASIVHAHYGLLLLPHAEQLICLLPLDVTQVREEMLALSLSREAGTEEETAALFHSCFIR</sequence>
<keyword evidence="2" id="KW-1185">Reference proteome</keyword>
<accession>A0A2Z3L7L6</accession>